<reference evidence="7" key="1">
    <citation type="submission" date="2022-02" db="EMBL/GenBank/DDBJ databases">
        <authorList>
            <person name="Henning P.M."/>
            <person name="McCubbin A.G."/>
            <person name="Shore J.S."/>
        </authorList>
    </citation>
    <scope>NUCLEOTIDE SEQUENCE</scope>
    <source>
        <strain evidence="7">F60SS</strain>
        <tissue evidence="7">Leaves</tissue>
    </source>
</reference>
<protein>
    <recommendedName>
        <fullName evidence="6">SWIM-type domain-containing protein</fullName>
    </recommendedName>
</protein>
<dbReference type="InterPro" id="IPR007527">
    <property type="entry name" value="Znf_SWIM"/>
</dbReference>
<gene>
    <name evidence="7" type="ORF">Tsubulata_043720</name>
</gene>
<name>A0A9Q0JDG5_9ROSI</name>
<dbReference type="Proteomes" id="UP001141552">
    <property type="component" value="Unassembled WGS sequence"/>
</dbReference>
<evidence type="ECO:0000256" key="1">
    <source>
        <dbReference type="ARBA" id="ARBA00022723"/>
    </source>
</evidence>
<dbReference type="PANTHER" id="PTHR31973">
    <property type="entry name" value="POLYPROTEIN, PUTATIVE-RELATED"/>
    <property type="match status" value="1"/>
</dbReference>
<dbReference type="InterPro" id="IPR006564">
    <property type="entry name" value="Znf_PMZ"/>
</dbReference>
<dbReference type="OrthoDB" id="1937322at2759"/>
<dbReference type="PROSITE" id="PS50966">
    <property type="entry name" value="ZF_SWIM"/>
    <property type="match status" value="1"/>
</dbReference>
<dbReference type="PANTHER" id="PTHR31973:SF187">
    <property type="entry name" value="MUTATOR TRANSPOSASE MUDRA PROTEIN"/>
    <property type="match status" value="1"/>
</dbReference>
<evidence type="ECO:0000313" key="8">
    <source>
        <dbReference type="Proteomes" id="UP001141552"/>
    </source>
</evidence>
<feature type="compositionally biased region" description="Polar residues" evidence="5">
    <location>
        <begin position="149"/>
        <end position="174"/>
    </location>
</feature>
<organism evidence="7 8">
    <name type="scientific">Turnera subulata</name>
    <dbReference type="NCBI Taxonomy" id="218843"/>
    <lineage>
        <taxon>Eukaryota</taxon>
        <taxon>Viridiplantae</taxon>
        <taxon>Streptophyta</taxon>
        <taxon>Embryophyta</taxon>
        <taxon>Tracheophyta</taxon>
        <taxon>Spermatophyta</taxon>
        <taxon>Magnoliopsida</taxon>
        <taxon>eudicotyledons</taxon>
        <taxon>Gunneridae</taxon>
        <taxon>Pentapetalae</taxon>
        <taxon>rosids</taxon>
        <taxon>fabids</taxon>
        <taxon>Malpighiales</taxon>
        <taxon>Passifloraceae</taxon>
        <taxon>Turnera</taxon>
    </lineage>
</organism>
<reference evidence="7" key="2">
    <citation type="journal article" date="2023" name="Plants (Basel)">
        <title>Annotation of the Turnera subulata (Passifloraceae) Draft Genome Reveals the S-Locus Evolved after the Divergence of Turneroideae from Passifloroideae in a Stepwise Manner.</title>
        <authorList>
            <person name="Henning P.M."/>
            <person name="Roalson E.H."/>
            <person name="Mir W."/>
            <person name="McCubbin A.G."/>
            <person name="Shore J.S."/>
        </authorList>
    </citation>
    <scope>NUCLEOTIDE SEQUENCE</scope>
    <source>
        <strain evidence="7">F60SS</strain>
    </source>
</reference>
<keyword evidence="3" id="KW-0862">Zinc</keyword>
<keyword evidence="1" id="KW-0479">Metal-binding</keyword>
<dbReference type="SMART" id="SM00575">
    <property type="entry name" value="ZnF_PMZ"/>
    <property type="match status" value="1"/>
</dbReference>
<evidence type="ECO:0000256" key="2">
    <source>
        <dbReference type="ARBA" id="ARBA00022771"/>
    </source>
</evidence>
<comment type="caution">
    <text evidence="7">The sequence shown here is derived from an EMBL/GenBank/DDBJ whole genome shotgun (WGS) entry which is preliminary data.</text>
</comment>
<evidence type="ECO:0000256" key="3">
    <source>
        <dbReference type="ARBA" id="ARBA00022833"/>
    </source>
</evidence>
<evidence type="ECO:0000259" key="6">
    <source>
        <dbReference type="PROSITE" id="PS50966"/>
    </source>
</evidence>
<dbReference type="Pfam" id="PF04434">
    <property type="entry name" value="SWIM"/>
    <property type="match status" value="1"/>
</dbReference>
<dbReference type="GO" id="GO:0008270">
    <property type="term" value="F:zinc ion binding"/>
    <property type="evidence" value="ECO:0007669"/>
    <property type="project" value="UniProtKB-KW"/>
</dbReference>
<keyword evidence="2 4" id="KW-0863">Zinc-finger</keyword>
<dbReference type="EMBL" id="JAKUCV010003909">
    <property type="protein sequence ID" value="KAJ4837182.1"/>
    <property type="molecule type" value="Genomic_DNA"/>
</dbReference>
<evidence type="ECO:0000256" key="5">
    <source>
        <dbReference type="SAM" id="MobiDB-lite"/>
    </source>
</evidence>
<evidence type="ECO:0000313" key="7">
    <source>
        <dbReference type="EMBL" id="KAJ4837182.1"/>
    </source>
</evidence>
<sequence length="224" mass="25106">MLEEIMRQVMVRNARRKVYAETLDMFGGNIWAKIKDNGYATLKMRVVFNGDDGWEVTDEIGDTYVVKMEAHSCLCRAWNLTGIPCAHAMCIIRTTRMEVVDYVFHRMEDHRPSASEKNGRAPSNVNQAPRNVNQVQSNVNQAPSNVNQGVNASQQSQSKSTGAAPKTVNTNASQQRRRAPTNAIKKASRRSPREYPSPKGNEKVGNIDQQIARRLDNMALGTKM</sequence>
<keyword evidence="8" id="KW-1185">Reference proteome</keyword>
<feature type="region of interest" description="Disordered" evidence="5">
    <location>
        <begin position="141"/>
        <end position="208"/>
    </location>
</feature>
<feature type="domain" description="SWIM-type" evidence="6">
    <location>
        <begin position="64"/>
        <end position="96"/>
    </location>
</feature>
<accession>A0A9Q0JDG5</accession>
<evidence type="ECO:0000256" key="4">
    <source>
        <dbReference type="PROSITE-ProRule" id="PRU00325"/>
    </source>
</evidence>
<proteinExistence type="predicted"/>
<dbReference type="AlphaFoldDB" id="A0A9Q0JDG5"/>